<keyword evidence="3 9" id="KW-0813">Transport</keyword>
<comment type="subcellular location">
    <subcellularLocation>
        <location evidence="1 9">Cell inner membrane</location>
        <topology evidence="1 9">Multi-pass membrane protein</topology>
    </subcellularLocation>
</comment>
<sequence length="179" mass="18861">MSSKNFSWRYSLAATVLLLSPFDLLASLGMDMYLPAVPFMPNALGTTASTIQLTLTTYLVMIGAGQLLFGPLSDRLGRRPVLLGGGLAYVVASMGLALTSSAEVFLGLRILQACGASACLVSTFATVRDIYAGREESNVIYGILGSMLAMVPAVGPLLGALVDMWLGWRAIFAFLGLGM</sequence>
<comment type="caution">
    <text evidence="11">The sequence shown here is derived from an EMBL/GenBank/DDBJ whole genome shotgun (WGS) entry which is preliminary data.</text>
</comment>
<evidence type="ECO:0000256" key="5">
    <source>
        <dbReference type="ARBA" id="ARBA00022519"/>
    </source>
</evidence>
<organism evidence="11">
    <name type="scientific">Salmonella enterica</name>
    <name type="common">Salmonella choleraesuis</name>
    <dbReference type="NCBI Taxonomy" id="28901"/>
    <lineage>
        <taxon>Bacteria</taxon>
        <taxon>Pseudomonadati</taxon>
        <taxon>Pseudomonadota</taxon>
        <taxon>Gammaproteobacteria</taxon>
        <taxon>Enterobacterales</taxon>
        <taxon>Enterobacteriaceae</taxon>
        <taxon>Salmonella</taxon>
    </lineage>
</organism>
<feature type="transmembrane region" description="Helical" evidence="9">
    <location>
        <begin position="104"/>
        <end position="127"/>
    </location>
</feature>
<proteinExistence type="inferred from homology"/>
<gene>
    <name evidence="11" type="ORF">F3013_25380</name>
</gene>
<keyword evidence="8 9" id="KW-0472">Membrane</keyword>
<dbReference type="AlphaFoldDB" id="A0A613XAC3"/>
<evidence type="ECO:0000256" key="1">
    <source>
        <dbReference type="ARBA" id="ARBA00004429"/>
    </source>
</evidence>
<keyword evidence="6 9" id="KW-0812">Transmembrane</keyword>
<dbReference type="PROSITE" id="PS50850">
    <property type="entry name" value="MFS"/>
    <property type="match status" value="1"/>
</dbReference>
<dbReference type="SUPFAM" id="SSF103473">
    <property type="entry name" value="MFS general substrate transporter"/>
    <property type="match status" value="1"/>
</dbReference>
<comment type="similarity">
    <text evidence="2 9">Belongs to the major facilitator superfamily. Bcr/CmlA family.</text>
</comment>
<name>A0A613XAC3_SALER</name>
<evidence type="ECO:0000256" key="3">
    <source>
        <dbReference type="ARBA" id="ARBA00022448"/>
    </source>
</evidence>
<feature type="transmembrane region" description="Helical" evidence="9">
    <location>
        <begin position="139"/>
        <end position="162"/>
    </location>
</feature>
<feature type="transmembrane region" description="Helical" evidence="9">
    <location>
        <begin position="81"/>
        <end position="98"/>
    </location>
</feature>
<dbReference type="PANTHER" id="PTHR23502:SF132">
    <property type="entry name" value="POLYAMINE TRANSPORTER 2-RELATED"/>
    <property type="match status" value="1"/>
</dbReference>
<protein>
    <recommendedName>
        <fullName evidence="9">Bcr/CflA family efflux transporter</fullName>
    </recommendedName>
</protein>
<keyword evidence="4" id="KW-1003">Cell membrane</keyword>
<comment type="caution">
    <text evidence="9">Lacks conserved residue(s) required for the propagation of feature annotation.</text>
</comment>
<keyword evidence="7 9" id="KW-1133">Transmembrane helix</keyword>
<evidence type="ECO:0000256" key="6">
    <source>
        <dbReference type="ARBA" id="ARBA00022692"/>
    </source>
</evidence>
<evidence type="ECO:0000259" key="10">
    <source>
        <dbReference type="PROSITE" id="PS50850"/>
    </source>
</evidence>
<dbReference type="GO" id="GO:0005886">
    <property type="term" value="C:plasma membrane"/>
    <property type="evidence" value="ECO:0007669"/>
    <property type="project" value="UniProtKB-SubCell"/>
</dbReference>
<dbReference type="InterPro" id="IPR011701">
    <property type="entry name" value="MFS"/>
</dbReference>
<feature type="domain" description="Major facilitator superfamily (MFS) profile" evidence="10">
    <location>
        <begin position="15"/>
        <end position="179"/>
    </location>
</feature>
<dbReference type="InterPro" id="IPR036259">
    <property type="entry name" value="MFS_trans_sf"/>
</dbReference>
<evidence type="ECO:0000256" key="7">
    <source>
        <dbReference type="ARBA" id="ARBA00022989"/>
    </source>
</evidence>
<keyword evidence="5 9" id="KW-0997">Cell inner membrane</keyword>
<dbReference type="GO" id="GO:0042910">
    <property type="term" value="F:xenobiotic transmembrane transporter activity"/>
    <property type="evidence" value="ECO:0007669"/>
    <property type="project" value="InterPro"/>
</dbReference>
<dbReference type="InterPro" id="IPR020846">
    <property type="entry name" value="MFS_dom"/>
</dbReference>
<evidence type="ECO:0000256" key="9">
    <source>
        <dbReference type="RuleBase" id="RU365088"/>
    </source>
</evidence>
<evidence type="ECO:0000313" key="11">
    <source>
        <dbReference type="EMBL" id="ECW3716976.1"/>
    </source>
</evidence>
<evidence type="ECO:0000256" key="2">
    <source>
        <dbReference type="ARBA" id="ARBA00006236"/>
    </source>
</evidence>
<dbReference type="Gene3D" id="1.20.1720.10">
    <property type="entry name" value="Multidrug resistance protein D"/>
    <property type="match status" value="1"/>
</dbReference>
<accession>A0A613XAC3</accession>
<dbReference type="PANTHER" id="PTHR23502">
    <property type="entry name" value="MAJOR FACILITATOR SUPERFAMILY"/>
    <property type="match status" value="1"/>
</dbReference>
<feature type="non-terminal residue" evidence="11">
    <location>
        <position position="179"/>
    </location>
</feature>
<dbReference type="EMBL" id="AAKWFA010000338">
    <property type="protein sequence ID" value="ECW3716976.1"/>
    <property type="molecule type" value="Genomic_DNA"/>
</dbReference>
<dbReference type="NCBIfam" id="TIGR00710">
    <property type="entry name" value="efflux_Bcr_CflA"/>
    <property type="match status" value="1"/>
</dbReference>
<dbReference type="Pfam" id="PF07690">
    <property type="entry name" value="MFS_1"/>
    <property type="match status" value="1"/>
</dbReference>
<dbReference type="GO" id="GO:1990961">
    <property type="term" value="P:xenobiotic detoxification by transmembrane export across the plasma membrane"/>
    <property type="evidence" value="ECO:0007669"/>
    <property type="project" value="InterPro"/>
</dbReference>
<feature type="transmembrane region" description="Helical" evidence="9">
    <location>
        <begin position="50"/>
        <end position="69"/>
    </location>
</feature>
<reference evidence="11" key="1">
    <citation type="submission" date="2019-09" db="EMBL/GenBank/DDBJ databases">
        <authorList>
            <consortium name="PulseNet: The National Subtyping Network for Foodborne Disease Surveillance"/>
            <person name="Tarr C.L."/>
            <person name="Trees E."/>
            <person name="Katz L.S."/>
            <person name="Carleton-Romer H.A."/>
            <person name="Stroika S."/>
            <person name="Kucerova Z."/>
            <person name="Roache K.F."/>
            <person name="Sabol A.L."/>
            <person name="Besser J."/>
            <person name="Gerner-Smidt P."/>
        </authorList>
    </citation>
    <scope>NUCLEOTIDE SEQUENCE</scope>
    <source>
        <strain evidence="11">PNUSAS099790</strain>
    </source>
</reference>
<dbReference type="InterPro" id="IPR004812">
    <property type="entry name" value="Efflux_drug-R_Bcr/CmlA"/>
</dbReference>
<evidence type="ECO:0000256" key="4">
    <source>
        <dbReference type="ARBA" id="ARBA00022475"/>
    </source>
</evidence>
<evidence type="ECO:0000256" key="8">
    <source>
        <dbReference type="ARBA" id="ARBA00023136"/>
    </source>
</evidence>